<dbReference type="Pfam" id="PF12265">
    <property type="entry name" value="CAF1C_H4-bd"/>
    <property type="match status" value="1"/>
</dbReference>
<evidence type="ECO:0000256" key="1">
    <source>
        <dbReference type="ARBA" id="ARBA00004123"/>
    </source>
</evidence>
<dbReference type="Proteomes" id="UP000030693">
    <property type="component" value="Unassembled WGS sequence"/>
</dbReference>
<dbReference type="OrthoDB" id="427795at2759"/>
<dbReference type="SMART" id="SM00320">
    <property type="entry name" value="WD40"/>
    <property type="match status" value="6"/>
</dbReference>
<dbReference type="InterPro" id="IPR001680">
    <property type="entry name" value="WD40_rpt"/>
</dbReference>
<feature type="repeat" description="WD" evidence="6">
    <location>
        <begin position="275"/>
        <end position="311"/>
    </location>
</feature>
<name>A0A058Z807_FONAL</name>
<dbReference type="SUPFAM" id="SSF50978">
    <property type="entry name" value="WD40 repeat-like"/>
    <property type="match status" value="1"/>
</dbReference>
<feature type="domain" description="Histone-binding protein RBBP4-like N-terminal" evidence="7">
    <location>
        <begin position="26"/>
        <end position="96"/>
    </location>
</feature>
<keyword evidence="9" id="KW-1185">Reference proteome</keyword>
<dbReference type="InterPro" id="IPR022052">
    <property type="entry name" value="Histone-bd_RBBP4-like_N"/>
</dbReference>
<dbReference type="PROSITE" id="PS50082">
    <property type="entry name" value="WD_REPEATS_2"/>
    <property type="match status" value="5"/>
</dbReference>
<dbReference type="InterPro" id="IPR050459">
    <property type="entry name" value="WD_repeat_RBAP46/RBAP48/MSI1"/>
</dbReference>
<keyword evidence="4" id="KW-0156">Chromatin regulator</keyword>
<reference evidence="8" key="1">
    <citation type="submission" date="2013-04" db="EMBL/GenBank/DDBJ databases">
        <title>The Genome Sequence of Fonticula alba ATCC 38817.</title>
        <authorList>
            <consortium name="The Broad Institute Genomics Platform"/>
            <person name="Russ C."/>
            <person name="Cuomo C."/>
            <person name="Burger G."/>
            <person name="Gray M.W."/>
            <person name="Holland P.W.H."/>
            <person name="King N."/>
            <person name="Lang F.B.F."/>
            <person name="Roger A.J."/>
            <person name="Ruiz-Trillo I."/>
            <person name="Brown M."/>
            <person name="Walker B."/>
            <person name="Young S."/>
            <person name="Zeng Q."/>
            <person name="Gargeya S."/>
            <person name="Fitzgerald M."/>
            <person name="Haas B."/>
            <person name="Abouelleil A."/>
            <person name="Allen A.W."/>
            <person name="Alvarado L."/>
            <person name="Arachchi H.M."/>
            <person name="Berlin A.M."/>
            <person name="Chapman S.B."/>
            <person name="Gainer-Dewar J."/>
            <person name="Goldberg J."/>
            <person name="Griggs A."/>
            <person name="Gujja S."/>
            <person name="Hansen M."/>
            <person name="Howarth C."/>
            <person name="Imamovic A."/>
            <person name="Ireland A."/>
            <person name="Larimer J."/>
            <person name="McCowan C."/>
            <person name="Murphy C."/>
            <person name="Pearson M."/>
            <person name="Poon T.W."/>
            <person name="Priest M."/>
            <person name="Roberts A."/>
            <person name="Saif S."/>
            <person name="Shea T."/>
            <person name="Sisk P."/>
            <person name="Sykes S."/>
            <person name="Wortman J."/>
            <person name="Nusbaum C."/>
            <person name="Birren B."/>
        </authorList>
    </citation>
    <scope>NUCLEOTIDE SEQUENCE [LARGE SCALE GENOMIC DNA]</scope>
    <source>
        <strain evidence="8">ATCC 38817</strain>
    </source>
</reference>
<feature type="repeat" description="WD" evidence="6">
    <location>
        <begin position="326"/>
        <end position="361"/>
    </location>
</feature>
<keyword evidence="3" id="KW-0677">Repeat</keyword>
<dbReference type="PROSITE" id="PS00678">
    <property type="entry name" value="WD_REPEATS_1"/>
    <property type="match status" value="3"/>
</dbReference>
<feature type="repeat" description="WD" evidence="6">
    <location>
        <begin position="178"/>
        <end position="212"/>
    </location>
</feature>
<organism evidence="8">
    <name type="scientific">Fonticula alba</name>
    <name type="common">Slime mold</name>
    <dbReference type="NCBI Taxonomy" id="691883"/>
    <lineage>
        <taxon>Eukaryota</taxon>
        <taxon>Rotosphaerida</taxon>
        <taxon>Fonticulaceae</taxon>
        <taxon>Fonticula</taxon>
    </lineage>
</organism>
<evidence type="ECO:0000256" key="3">
    <source>
        <dbReference type="ARBA" id="ARBA00022737"/>
    </source>
</evidence>
<evidence type="ECO:0000313" key="9">
    <source>
        <dbReference type="Proteomes" id="UP000030693"/>
    </source>
</evidence>
<dbReference type="GeneID" id="20528219"/>
<feature type="repeat" description="WD" evidence="6">
    <location>
        <begin position="232"/>
        <end position="274"/>
    </location>
</feature>
<gene>
    <name evidence="8" type="ORF">H696_03494</name>
</gene>
<dbReference type="InterPro" id="IPR036322">
    <property type="entry name" value="WD40_repeat_dom_sf"/>
</dbReference>
<evidence type="ECO:0000256" key="6">
    <source>
        <dbReference type="PROSITE-ProRule" id="PRU00221"/>
    </source>
</evidence>
<dbReference type="InterPro" id="IPR015943">
    <property type="entry name" value="WD40/YVTN_repeat-like_dom_sf"/>
</dbReference>
<dbReference type="OMA" id="KIRAMPA"/>
<dbReference type="eggNOG" id="KOG0264">
    <property type="taxonomic scope" value="Eukaryota"/>
</dbReference>
<dbReference type="EMBL" id="KB932205">
    <property type="protein sequence ID" value="KCV70028.1"/>
    <property type="molecule type" value="Genomic_DNA"/>
</dbReference>
<evidence type="ECO:0000256" key="5">
    <source>
        <dbReference type="ARBA" id="ARBA00023242"/>
    </source>
</evidence>
<evidence type="ECO:0000313" key="8">
    <source>
        <dbReference type="EMBL" id="KCV70028.1"/>
    </source>
</evidence>
<dbReference type="Gene3D" id="2.130.10.10">
    <property type="entry name" value="YVTN repeat-like/Quinoprotein amine dehydrogenase"/>
    <property type="match status" value="1"/>
</dbReference>
<dbReference type="InterPro" id="IPR020472">
    <property type="entry name" value="WD40_PAC1"/>
</dbReference>
<feature type="repeat" description="WD" evidence="6">
    <location>
        <begin position="376"/>
        <end position="418"/>
    </location>
</feature>
<dbReference type="PROSITE" id="PS50294">
    <property type="entry name" value="WD_REPEATS_REGION"/>
    <property type="match status" value="4"/>
</dbReference>
<evidence type="ECO:0000259" key="7">
    <source>
        <dbReference type="Pfam" id="PF12265"/>
    </source>
</evidence>
<dbReference type="STRING" id="691883.A0A058Z807"/>
<dbReference type="Pfam" id="PF00400">
    <property type="entry name" value="WD40"/>
    <property type="match status" value="5"/>
</dbReference>
<dbReference type="PANTHER" id="PTHR22850">
    <property type="entry name" value="WD40 REPEAT FAMILY"/>
    <property type="match status" value="1"/>
</dbReference>
<comment type="subcellular location">
    <subcellularLocation>
        <location evidence="1">Nucleus</location>
    </subcellularLocation>
</comment>
<keyword evidence="2 6" id="KW-0853">WD repeat</keyword>
<evidence type="ECO:0000256" key="2">
    <source>
        <dbReference type="ARBA" id="ARBA00022574"/>
    </source>
</evidence>
<dbReference type="AlphaFoldDB" id="A0A058Z807"/>
<protein>
    <submittedName>
        <fullName evidence="8">Histone-binding protein RBBP4</fullName>
    </submittedName>
</protein>
<sequence length="431" mass="48312">MSTGSMSPEPNAGSLPDVAAEKRINDEYKTWKKNTPFLYDMVIMKALSWPSLTIEWLPEMTEGPNETIHRMILGTHTDPESASENMLMIAQLELPSVEVSPNDPTVFQFRRQESGAEPRRTKITIEQCIPHEGEINRARYMPQNPNMIATKTISGQVHLFDTTKFAARDDTKGPTMRLTGHSKEGYGLSWNRNQSGLLLSSADDKLICLWDVAAAAEAGPEGAGSLAPLFTFEGHTKEVGEVAWHNVQAHLFGSVGDDRTLRLWDSRTRKNTLTVTAHDDCVNSLSFNPFSEHLLATGSSDQSVALWDMRNLKQKLHSCEYPSGEVLQVAWSPHYETILASAAHDRRVHIWDMSRIGEEQTSEEANDGPPELMFIHGGHTNRVSDISWNPNIPMMMASTADDNVIQCWQMSSSIYLDDDQMDIDEAELERR</sequence>
<keyword evidence="5" id="KW-0539">Nucleus</keyword>
<proteinExistence type="predicted"/>
<dbReference type="PRINTS" id="PR00320">
    <property type="entry name" value="GPROTEINBRPT"/>
</dbReference>
<dbReference type="GO" id="GO:0005634">
    <property type="term" value="C:nucleus"/>
    <property type="evidence" value="ECO:0007669"/>
    <property type="project" value="UniProtKB-SubCell"/>
</dbReference>
<evidence type="ECO:0000256" key="4">
    <source>
        <dbReference type="ARBA" id="ARBA00022853"/>
    </source>
</evidence>
<dbReference type="RefSeq" id="XP_009495634.1">
    <property type="nucleotide sequence ID" value="XM_009497359.1"/>
</dbReference>
<dbReference type="InterPro" id="IPR019775">
    <property type="entry name" value="WD40_repeat_CS"/>
</dbReference>
<dbReference type="GO" id="GO:0006325">
    <property type="term" value="P:chromatin organization"/>
    <property type="evidence" value="ECO:0007669"/>
    <property type="project" value="UniProtKB-KW"/>
</dbReference>
<accession>A0A058Z807</accession>